<protein>
    <recommendedName>
        <fullName evidence="4">DUF3068 domain-containing protein</fullName>
    </recommendedName>
</protein>
<dbReference type="Pfam" id="PF11271">
    <property type="entry name" value="PorA"/>
    <property type="match status" value="1"/>
</dbReference>
<evidence type="ECO:0008006" key="4">
    <source>
        <dbReference type="Google" id="ProtNLM"/>
    </source>
</evidence>
<dbReference type="RefSeq" id="WP_109642400.1">
    <property type="nucleotide sequence ID" value="NZ_QGHB01000024.1"/>
</dbReference>
<evidence type="ECO:0000313" key="2">
    <source>
        <dbReference type="EMBL" id="PWK79483.1"/>
    </source>
</evidence>
<keyword evidence="1" id="KW-1133">Transmembrane helix</keyword>
<keyword evidence="1" id="KW-0812">Transmembrane</keyword>
<reference evidence="2 3" key="1">
    <citation type="submission" date="2018-05" db="EMBL/GenBank/DDBJ databases">
        <title>Genomic Encyclopedia of Type Strains, Phase IV (KMG-IV): sequencing the most valuable type-strain genomes for metagenomic binning, comparative biology and taxonomic classification.</title>
        <authorList>
            <person name="Goeker M."/>
        </authorList>
    </citation>
    <scope>NUCLEOTIDE SEQUENCE [LARGE SCALE GENOMIC DNA]</scope>
    <source>
        <strain evidence="2 3">DSM 45480</strain>
    </source>
</reference>
<accession>A0A316HH82</accession>
<name>A0A316HH82_9PSEU</name>
<dbReference type="Proteomes" id="UP000246005">
    <property type="component" value="Unassembled WGS sequence"/>
</dbReference>
<evidence type="ECO:0000256" key="1">
    <source>
        <dbReference type="SAM" id="Phobius"/>
    </source>
</evidence>
<keyword evidence="1" id="KW-0472">Membrane</keyword>
<feature type="transmembrane region" description="Helical" evidence="1">
    <location>
        <begin position="300"/>
        <end position="327"/>
    </location>
</feature>
<sequence>MRRGLTFVLLGLGVFGIATGLLLRFYAYPALAKIPHSPDTTAVAQGSGITALVYVEKDGGPAQPEIRRDLSLTSTTYVSGDLRAPEVQADSGVTAWVEATRITEDKDRLTLSASVRELCLDRFTAEAVAPCTTQYLQKAKPENGKDTKIPGTRGQVQFPGLNFKFPFQTEKRTYPWYDSGVGKPVDAKFDGEETLQGLSVYRFKQSVPPTDVDGRDVPGSLVDKPEPTVSVRLYYQAEKTLWIEPETGALIKVRQSVKQELRTSDQNAGQGTAVFDGTLELNKKTVDANVRVAEDNKSKLWLLTGLPVILWIAGGVLLAVGIVLLLAGRRRTA</sequence>
<dbReference type="AlphaFoldDB" id="A0A316HH82"/>
<proteinExistence type="predicted"/>
<organism evidence="2 3">
    <name type="scientific">Lentzea atacamensis</name>
    <dbReference type="NCBI Taxonomy" id="531938"/>
    <lineage>
        <taxon>Bacteria</taxon>
        <taxon>Bacillati</taxon>
        <taxon>Actinomycetota</taxon>
        <taxon>Actinomycetes</taxon>
        <taxon>Pseudonocardiales</taxon>
        <taxon>Pseudonocardiaceae</taxon>
        <taxon>Lentzea</taxon>
    </lineage>
</organism>
<comment type="caution">
    <text evidence="2">The sequence shown here is derived from an EMBL/GenBank/DDBJ whole genome shotgun (WGS) entry which is preliminary data.</text>
</comment>
<gene>
    <name evidence="2" type="ORF">C8D88_1249</name>
</gene>
<dbReference type="InterPro" id="IPR021424">
    <property type="entry name" value="PorA"/>
</dbReference>
<evidence type="ECO:0000313" key="3">
    <source>
        <dbReference type="Proteomes" id="UP000246005"/>
    </source>
</evidence>
<dbReference type="EMBL" id="QGHB01000024">
    <property type="protein sequence ID" value="PWK79483.1"/>
    <property type="molecule type" value="Genomic_DNA"/>
</dbReference>